<dbReference type="AlphaFoldDB" id="A0AAW1C5U8"/>
<dbReference type="PANTHER" id="PTHR16065">
    <property type="entry name" value="COILED-COIL DOMAIN CONTAINING 198"/>
    <property type="match status" value="1"/>
</dbReference>
<feature type="compositionally biased region" description="Polar residues" evidence="1">
    <location>
        <begin position="257"/>
        <end position="276"/>
    </location>
</feature>
<proteinExistence type="predicted"/>
<protein>
    <submittedName>
        <fullName evidence="2">Uncharacterized protein</fullName>
    </submittedName>
</protein>
<organism evidence="2 3">
    <name type="scientific">Crotalus adamanteus</name>
    <name type="common">Eastern diamondback rattlesnake</name>
    <dbReference type="NCBI Taxonomy" id="8729"/>
    <lineage>
        <taxon>Eukaryota</taxon>
        <taxon>Metazoa</taxon>
        <taxon>Chordata</taxon>
        <taxon>Craniata</taxon>
        <taxon>Vertebrata</taxon>
        <taxon>Euteleostomi</taxon>
        <taxon>Lepidosauria</taxon>
        <taxon>Squamata</taxon>
        <taxon>Bifurcata</taxon>
        <taxon>Unidentata</taxon>
        <taxon>Episquamata</taxon>
        <taxon>Toxicofera</taxon>
        <taxon>Serpentes</taxon>
        <taxon>Colubroidea</taxon>
        <taxon>Viperidae</taxon>
        <taxon>Crotalinae</taxon>
        <taxon>Crotalus</taxon>
    </lineage>
</organism>
<name>A0AAW1C5U8_CROAD</name>
<dbReference type="PANTHER" id="PTHR16065:SF2">
    <property type="entry name" value="COILED-COIL DOMAIN CONTAINING 198"/>
    <property type="match status" value="1"/>
</dbReference>
<evidence type="ECO:0000313" key="2">
    <source>
        <dbReference type="EMBL" id="KAK9409322.1"/>
    </source>
</evidence>
<feature type="region of interest" description="Disordered" evidence="1">
    <location>
        <begin position="257"/>
        <end position="285"/>
    </location>
</feature>
<reference evidence="2 3" key="1">
    <citation type="journal article" date="2024" name="Proc. Natl. Acad. Sci. U.S.A.">
        <title>The genetic regulatory architecture and epigenomic basis for age-related changes in rattlesnake venom.</title>
        <authorList>
            <person name="Hogan M.P."/>
            <person name="Holding M.L."/>
            <person name="Nystrom G.S."/>
            <person name="Colston T.J."/>
            <person name="Bartlett D.A."/>
            <person name="Mason A.J."/>
            <person name="Ellsworth S.A."/>
            <person name="Rautsaw R.M."/>
            <person name="Lawrence K.C."/>
            <person name="Strickland J.L."/>
            <person name="He B."/>
            <person name="Fraser P."/>
            <person name="Margres M.J."/>
            <person name="Gilbert D.M."/>
            <person name="Gibbs H.L."/>
            <person name="Parkinson C.L."/>
            <person name="Rokyta D.R."/>
        </authorList>
    </citation>
    <scope>NUCLEOTIDE SEQUENCE [LARGE SCALE GENOMIC DNA]</scope>
    <source>
        <strain evidence="2">DRR0105</strain>
    </source>
</reference>
<sequence>MGLNSSKTHRKVTKVTPMPCEEREPKQPGSVTVYSFQSLPSSFFSSSGRNPVLERQLPPLRETCYGRYPTVPRPNLLDHTQGGGGEGGGGGERSIIKQHPPRRLQKLEPFILADNIPASKYLNLQGGTLTQQEKLTWKELGRGEQVAKHPVGRRQYLLQMKMLEIRKEAELKRRLQQEARLNRPKMRDLHLLGTLEYMQGTRSSDEEEQHSAEHEQTLNGSHGDLWHREFLKESGSPKSHLDQRDKVETWLLKQQATMESSSDASSIDTNNWSDCNDNFRKPYQRPALVRTKTERMTLFDDFFDKEL</sequence>
<dbReference type="Proteomes" id="UP001474421">
    <property type="component" value="Unassembled WGS sequence"/>
</dbReference>
<comment type="caution">
    <text evidence="2">The sequence shown here is derived from an EMBL/GenBank/DDBJ whole genome shotgun (WGS) entry which is preliminary data.</text>
</comment>
<feature type="region of interest" description="Disordered" evidence="1">
    <location>
        <begin position="1"/>
        <end position="29"/>
    </location>
</feature>
<evidence type="ECO:0000256" key="1">
    <source>
        <dbReference type="SAM" id="MobiDB-lite"/>
    </source>
</evidence>
<feature type="compositionally biased region" description="Gly residues" evidence="1">
    <location>
        <begin position="81"/>
        <end position="92"/>
    </location>
</feature>
<evidence type="ECO:0000313" key="3">
    <source>
        <dbReference type="Proteomes" id="UP001474421"/>
    </source>
</evidence>
<accession>A0AAW1C5U8</accession>
<dbReference type="EMBL" id="JAOTOJ010000001">
    <property type="protein sequence ID" value="KAK9409322.1"/>
    <property type="molecule type" value="Genomic_DNA"/>
</dbReference>
<feature type="region of interest" description="Disordered" evidence="1">
    <location>
        <begin position="200"/>
        <end position="224"/>
    </location>
</feature>
<keyword evidence="3" id="KW-1185">Reference proteome</keyword>
<dbReference type="InterPro" id="IPR029235">
    <property type="entry name" value="FAME"/>
</dbReference>
<feature type="region of interest" description="Disordered" evidence="1">
    <location>
        <begin position="71"/>
        <end position="96"/>
    </location>
</feature>
<dbReference type="Pfam" id="PF15398">
    <property type="entry name" value="DUF4619"/>
    <property type="match status" value="1"/>
</dbReference>
<gene>
    <name evidence="2" type="ORF">NXF25_000497</name>
</gene>